<sequence>MAATTTEDIKKGLITDTTYYSKCKNDIYVEIDKLLCDKNRYQSIKDRKEESVFDMETFKKVSKGKYCTRWRGLSMMKDCCDMVIYQQLIWELQPKTIIETGAYTGACALWMADTAKSYGIETHVHSIDIELSMVEDLALNDENVTIRQGDANKIAKAFPPEMLKELPHPWIISEDCHVDVVGVMEHFHQYMQPGDYFIIEDTSPDTPLVSGQGLLEDVQYQAWGQRKHQLLKGFLNRHEEFYKVDAFYTDFFGYNGTFNWDGYLKRVK</sequence>
<evidence type="ECO:0008006" key="5">
    <source>
        <dbReference type="Google" id="ProtNLM"/>
    </source>
</evidence>
<dbReference type="GO" id="GO:0008610">
    <property type="term" value="P:lipid biosynthetic process"/>
    <property type="evidence" value="ECO:0007669"/>
    <property type="project" value="InterPro"/>
</dbReference>
<dbReference type="RefSeq" id="XP_066916484.1">
    <property type="nucleotide sequence ID" value="XM_067060383.1"/>
</dbReference>
<dbReference type="CDD" id="cd02440">
    <property type="entry name" value="AdoMet_MTases"/>
    <property type="match status" value="1"/>
</dbReference>
<dbReference type="GO" id="GO:0032259">
    <property type="term" value="P:methylation"/>
    <property type="evidence" value="ECO:0007669"/>
    <property type="project" value="UniProtKB-KW"/>
</dbReference>
<dbReference type="InterPro" id="IPR007072">
    <property type="entry name" value="RNMT_CmcI"/>
</dbReference>
<accession>A0A7M5XJ80</accession>
<keyword evidence="4" id="KW-1185">Reference proteome</keyword>
<keyword evidence="1" id="KW-0489">Methyltransferase</keyword>
<protein>
    <recommendedName>
        <fullName evidence="5">Rhamnosyl O-methyltransferase</fullName>
    </recommendedName>
</protein>
<evidence type="ECO:0000256" key="1">
    <source>
        <dbReference type="ARBA" id="ARBA00022603"/>
    </source>
</evidence>
<evidence type="ECO:0000313" key="3">
    <source>
        <dbReference type="EnsemblMetazoa" id="CLYHEMP024265.1"/>
    </source>
</evidence>
<reference evidence="3" key="1">
    <citation type="submission" date="2021-01" db="UniProtKB">
        <authorList>
            <consortium name="EnsemblMetazoa"/>
        </authorList>
    </citation>
    <scope>IDENTIFICATION</scope>
</reference>
<evidence type="ECO:0000313" key="4">
    <source>
        <dbReference type="Proteomes" id="UP000594262"/>
    </source>
</evidence>
<dbReference type="Proteomes" id="UP000594262">
    <property type="component" value="Unplaced"/>
</dbReference>
<dbReference type="GO" id="GO:0005886">
    <property type="term" value="C:plasma membrane"/>
    <property type="evidence" value="ECO:0007669"/>
    <property type="project" value="TreeGrafter"/>
</dbReference>
<dbReference type="AlphaFoldDB" id="A0A7M5XJ80"/>
<proteinExistence type="predicted"/>
<dbReference type="OrthoDB" id="186626at2759"/>
<name>A0A7M5XJ80_9CNID</name>
<keyword evidence="2" id="KW-0808">Transferase</keyword>
<dbReference type="PANTHER" id="PTHR40048:SF1">
    <property type="entry name" value="RHAMNOSYL O-METHYLTRANSFERASE"/>
    <property type="match status" value="1"/>
</dbReference>
<dbReference type="GeneID" id="136803663"/>
<dbReference type="Pfam" id="PF04989">
    <property type="entry name" value="RMNT_CmcI"/>
    <property type="match status" value="1"/>
</dbReference>
<dbReference type="InterPro" id="IPR029063">
    <property type="entry name" value="SAM-dependent_MTases_sf"/>
</dbReference>
<dbReference type="PANTHER" id="PTHR40048">
    <property type="entry name" value="RHAMNOSYL O-METHYLTRANSFERASE"/>
    <property type="match status" value="1"/>
</dbReference>
<dbReference type="EnsemblMetazoa" id="CLYHEMT024265.1">
    <property type="protein sequence ID" value="CLYHEMP024265.1"/>
    <property type="gene ID" value="CLYHEMG024265"/>
</dbReference>
<evidence type="ECO:0000256" key="2">
    <source>
        <dbReference type="ARBA" id="ARBA00022679"/>
    </source>
</evidence>
<organism evidence="3 4">
    <name type="scientific">Clytia hemisphaerica</name>
    <dbReference type="NCBI Taxonomy" id="252671"/>
    <lineage>
        <taxon>Eukaryota</taxon>
        <taxon>Metazoa</taxon>
        <taxon>Cnidaria</taxon>
        <taxon>Hydrozoa</taxon>
        <taxon>Hydroidolina</taxon>
        <taxon>Leptothecata</taxon>
        <taxon>Obeliida</taxon>
        <taxon>Clytiidae</taxon>
        <taxon>Clytia</taxon>
    </lineage>
</organism>
<dbReference type="SUPFAM" id="SSF53335">
    <property type="entry name" value="S-adenosyl-L-methionine-dependent methyltransferases"/>
    <property type="match status" value="1"/>
</dbReference>
<dbReference type="Gene3D" id="3.40.50.150">
    <property type="entry name" value="Vaccinia Virus protein VP39"/>
    <property type="match status" value="1"/>
</dbReference>
<dbReference type="GO" id="GO:0008168">
    <property type="term" value="F:methyltransferase activity"/>
    <property type="evidence" value="ECO:0007669"/>
    <property type="project" value="UniProtKB-KW"/>
</dbReference>